<protein>
    <submittedName>
        <fullName evidence="3">Type II secretion system protein (Twitching motility protein)</fullName>
    </submittedName>
</protein>
<organism evidence="3 4">
    <name type="scientific">Oleiphilus messinensis</name>
    <dbReference type="NCBI Taxonomy" id="141451"/>
    <lineage>
        <taxon>Bacteria</taxon>
        <taxon>Pseudomonadati</taxon>
        <taxon>Pseudomonadota</taxon>
        <taxon>Gammaproteobacteria</taxon>
        <taxon>Oceanospirillales</taxon>
        <taxon>Oleiphilaceae</taxon>
        <taxon>Oleiphilus</taxon>
    </lineage>
</organism>
<dbReference type="GO" id="GO:0005524">
    <property type="term" value="F:ATP binding"/>
    <property type="evidence" value="ECO:0007669"/>
    <property type="project" value="InterPro"/>
</dbReference>
<gene>
    <name evidence="3" type="ORF">OLMES_1014</name>
</gene>
<reference evidence="3 4" key="1">
    <citation type="submission" date="2017-05" db="EMBL/GenBank/DDBJ databases">
        <title>Genomic insights into alkan degradation activity of Oleiphilus messinensis.</title>
        <authorList>
            <person name="Kozyavkin S.A."/>
            <person name="Slesarev A.I."/>
            <person name="Golyshin P.N."/>
            <person name="Korzhenkov A."/>
            <person name="Golyshina O.N."/>
            <person name="Toshchakov S.V."/>
        </authorList>
    </citation>
    <scope>NUCLEOTIDE SEQUENCE [LARGE SCALE GENOMIC DNA]</scope>
    <source>
        <strain evidence="3 4">ME102</strain>
    </source>
</reference>
<dbReference type="InterPro" id="IPR050921">
    <property type="entry name" value="T4SS_GSP_E_ATPase"/>
</dbReference>
<evidence type="ECO:0000313" key="4">
    <source>
        <dbReference type="Proteomes" id="UP000196027"/>
    </source>
</evidence>
<dbReference type="PANTHER" id="PTHR30486:SF12">
    <property type="entry name" value="TYPE IV PILUS ATPASE PILU"/>
    <property type="match status" value="1"/>
</dbReference>
<dbReference type="RefSeq" id="WP_157678140.1">
    <property type="nucleotide sequence ID" value="NZ_CP021425.1"/>
</dbReference>
<dbReference type="CDD" id="cd01131">
    <property type="entry name" value="PilT"/>
    <property type="match status" value="1"/>
</dbReference>
<dbReference type="GO" id="GO:0016887">
    <property type="term" value="F:ATP hydrolysis activity"/>
    <property type="evidence" value="ECO:0007669"/>
    <property type="project" value="InterPro"/>
</dbReference>
<sequence length="394" mass="43542">MSSTLHFFLQQCVARGASDLFLSAGARPSIRLEGRYTPLSAPVVSEKHLLNLIQRILSTEQLQTYQRNRALDIAYTLPDQSRFRINLSYQRGAPFLVARHIKHQIPEPGQLGLPEGVAELSLHENGLILFCGNTGSGKSTSLAAMVEHRNTHVPGHILAIEDPIEFWFEHKLCMVNQREIGADAHSCADALRHAVRESPDMLMVGEIRDFETARQVVSFSETGHLCLSSLHATSSAQAIQRLINYYPESARSSLLMDLALNLKAVVCQRLVPGINGRRVLATEVLMNTPLVAERIQSGRLDDIAEAIDRTQDSGAETMDQSLFRLFKAARISAETAVKYADSKVNMSLLIRFGPQATRKRQQDGRYSDVGATGNLSVRSANAMACADRALKLVR</sequence>
<dbReference type="Pfam" id="PF00437">
    <property type="entry name" value="T2SSE"/>
    <property type="match status" value="1"/>
</dbReference>
<dbReference type="InterPro" id="IPR006321">
    <property type="entry name" value="PilT/PilU"/>
</dbReference>
<dbReference type="EMBL" id="CP021425">
    <property type="protein sequence ID" value="ARU55100.1"/>
    <property type="molecule type" value="Genomic_DNA"/>
</dbReference>
<dbReference type="Gene3D" id="3.40.50.300">
    <property type="entry name" value="P-loop containing nucleotide triphosphate hydrolases"/>
    <property type="match status" value="1"/>
</dbReference>
<dbReference type="Gene3D" id="3.30.450.90">
    <property type="match status" value="1"/>
</dbReference>
<name>A0A1Y0I4D4_9GAMM</name>
<dbReference type="InterPro" id="IPR001482">
    <property type="entry name" value="T2SS/T4SS_dom"/>
</dbReference>
<dbReference type="SUPFAM" id="SSF52540">
    <property type="entry name" value="P-loop containing nucleoside triphosphate hydrolases"/>
    <property type="match status" value="1"/>
</dbReference>
<proteinExistence type="inferred from homology"/>
<feature type="domain" description="Bacterial type II secretion system protein E" evidence="2">
    <location>
        <begin position="195"/>
        <end position="209"/>
    </location>
</feature>
<keyword evidence="4" id="KW-1185">Reference proteome</keyword>
<dbReference type="AlphaFoldDB" id="A0A1Y0I4D4"/>
<comment type="similarity">
    <text evidence="1">Belongs to the GSP E family.</text>
</comment>
<evidence type="ECO:0000313" key="3">
    <source>
        <dbReference type="EMBL" id="ARU55100.1"/>
    </source>
</evidence>
<dbReference type="OrthoDB" id="9776961at2"/>
<dbReference type="PANTHER" id="PTHR30486">
    <property type="entry name" value="TWITCHING MOTILITY PROTEIN PILT"/>
    <property type="match status" value="1"/>
</dbReference>
<dbReference type="InterPro" id="IPR027417">
    <property type="entry name" value="P-loop_NTPase"/>
</dbReference>
<dbReference type="Proteomes" id="UP000196027">
    <property type="component" value="Chromosome"/>
</dbReference>
<dbReference type="KEGG" id="ome:OLMES_1014"/>
<dbReference type="NCBIfam" id="TIGR01420">
    <property type="entry name" value="pilT_fam"/>
    <property type="match status" value="1"/>
</dbReference>
<evidence type="ECO:0000259" key="2">
    <source>
        <dbReference type="PROSITE" id="PS00662"/>
    </source>
</evidence>
<accession>A0A1Y0I4D4</accession>
<evidence type="ECO:0000256" key="1">
    <source>
        <dbReference type="ARBA" id="ARBA00006611"/>
    </source>
</evidence>
<dbReference type="PROSITE" id="PS00662">
    <property type="entry name" value="T2SP_E"/>
    <property type="match status" value="1"/>
</dbReference>